<evidence type="ECO:0000256" key="1">
    <source>
        <dbReference type="SAM" id="MobiDB-lite"/>
    </source>
</evidence>
<gene>
    <name evidence="2" type="ORF">NB037_06415</name>
</gene>
<evidence type="ECO:0000313" key="3">
    <source>
        <dbReference type="Proteomes" id="UP001155240"/>
    </source>
</evidence>
<protein>
    <submittedName>
        <fullName evidence="2">Uncharacterized protein</fullName>
    </submittedName>
</protein>
<organism evidence="2 3">
    <name type="scientific">Rathayibacter rubneri</name>
    <dbReference type="NCBI Taxonomy" id="2950106"/>
    <lineage>
        <taxon>Bacteria</taxon>
        <taxon>Bacillati</taxon>
        <taxon>Actinomycetota</taxon>
        <taxon>Actinomycetes</taxon>
        <taxon>Micrococcales</taxon>
        <taxon>Microbacteriaceae</taxon>
        <taxon>Rathayibacter</taxon>
    </lineage>
</organism>
<dbReference type="EMBL" id="JAMRYM010000017">
    <property type="protein sequence ID" value="MCM6762051.1"/>
    <property type="molecule type" value="Genomic_DNA"/>
</dbReference>
<reference evidence="2" key="1">
    <citation type="submission" date="2022-06" db="EMBL/GenBank/DDBJ databases">
        <title>Whole genome shotgun sequencing (WGS) of Rathayibacter sp. ZW T2_19, isolated from stored onions (Allium cepa).</title>
        <authorList>
            <person name="Stoll D.A."/>
            <person name="Huch M."/>
        </authorList>
    </citation>
    <scope>NUCLEOTIDE SEQUENCE</scope>
    <source>
        <strain evidence="2">ZW T2_19</strain>
    </source>
</reference>
<dbReference type="RefSeq" id="WP_251944469.1">
    <property type="nucleotide sequence ID" value="NZ_JAMRYM010000017.1"/>
</dbReference>
<comment type="caution">
    <text evidence="2">The sequence shown here is derived from an EMBL/GenBank/DDBJ whole genome shotgun (WGS) entry which is preliminary data.</text>
</comment>
<dbReference type="AlphaFoldDB" id="A0A9X2DXI8"/>
<keyword evidence="3" id="KW-1185">Reference proteome</keyword>
<evidence type="ECO:0000313" key="2">
    <source>
        <dbReference type="EMBL" id="MCM6762051.1"/>
    </source>
</evidence>
<name>A0A9X2DXI8_9MICO</name>
<accession>A0A9X2DXI8</accession>
<proteinExistence type="predicted"/>
<feature type="region of interest" description="Disordered" evidence="1">
    <location>
        <begin position="117"/>
        <end position="142"/>
    </location>
</feature>
<sequence length="142" mass="14512">MARSSTRRRGRIGAVAAALLVLLPLAGCAGPTPYSDFERERTEADVLPEAGGIDTGIDPESVRFVGTAEGVDVYIGLSDERGRCVVVDDGADSASGCSGSGGLETSKPGAWTVRVHPDGEGPEDAPGLDWTALGENVSVRAG</sequence>
<dbReference type="Proteomes" id="UP001155240">
    <property type="component" value="Unassembled WGS sequence"/>
</dbReference>